<dbReference type="EMBL" id="LAZR01018560">
    <property type="protein sequence ID" value="KKL95939.1"/>
    <property type="molecule type" value="Genomic_DNA"/>
</dbReference>
<reference evidence="1" key="1">
    <citation type="journal article" date="2015" name="Nature">
        <title>Complex archaea that bridge the gap between prokaryotes and eukaryotes.</title>
        <authorList>
            <person name="Spang A."/>
            <person name="Saw J.H."/>
            <person name="Jorgensen S.L."/>
            <person name="Zaremba-Niedzwiedzka K."/>
            <person name="Martijn J."/>
            <person name="Lind A.E."/>
            <person name="van Eijk R."/>
            <person name="Schleper C."/>
            <person name="Guy L."/>
            <person name="Ettema T.J."/>
        </authorList>
    </citation>
    <scope>NUCLEOTIDE SEQUENCE</scope>
</reference>
<dbReference type="AlphaFoldDB" id="A0A0F9GAP8"/>
<name>A0A0F9GAP8_9ZZZZ</name>
<evidence type="ECO:0000313" key="1">
    <source>
        <dbReference type="EMBL" id="KKL95939.1"/>
    </source>
</evidence>
<protein>
    <submittedName>
        <fullName evidence="1">Uncharacterized protein</fullName>
    </submittedName>
</protein>
<organism evidence="1">
    <name type="scientific">marine sediment metagenome</name>
    <dbReference type="NCBI Taxonomy" id="412755"/>
    <lineage>
        <taxon>unclassified sequences</taxon>
        <taxon>metagenomes</taxon>
        <taxon>ecological metagenomes</taxon>
    </lineage>
</organism>
<sequence>LKGSSGEGTYADFEPPYIPVVQNDWSGGRGQEDFERDRSRFFDSYRTNTWMANQVILGPQEQYTTGYRDLDQNMPGSVTWQALTNGQQLLAYQFAASASYTTTKGYLWVRRVGTPNGGIKVGVYDESGGEPSTERTSVTISAATFGADSASQWYEFDYANNGLTATTSYFFRVTAISGSDDADNHWEVAVNNASGNTQQSDTIAWSSASVDLYFRLVDADDDRESLFFEYKQGQYKVSKPTDGSAAQLWINGDRGAADANTGALTTTVDGSKSWTTDELINSVVILTGGLGSEEIIPWRVITSNTGTALTHATWNIEHDTTTEYVIVADDTWIEITGHGLTKPVTDVLVSKDIIYFAQADSTNIRKANFYNNSGTWTARYADDSTNKGTFLELVEDPVDGQQVWVADVGAGTVARGDAQSWGSDLSLGTGIVVGNTNVPITGLERYGKPEALWVLKEDSMWEVQNDIPDQIPLREMASVRSSKNGRAHLVHGVYFYFPLLHSLERYFRNNIDDVGPSQDFGLPANRQGPIVAMEGYPGIFFCAVDGGTSNYSSILITSGSRDWHELYRAPQTGQRIRNLFFQVIPGTTIDRLWFSQGTDVLWLPFPSDTLDPFRDSNYLFTHEGHLITSWMYADLQDVDKLFKSFKVFGEAYSSNAIFIECDYQTDGDTETSTWNNINGTFDAVPVEEIDLVADPVANAVTGRRVRARYRFYTNSNSSTPRMKATVAEMFGKIEQKYSFSCSFRAMDFDEDLQGRLSSDRVETLTNQLETWASSPQPLTFANWHSPFDAKTVSLISVELDPVDADPEAQEEELLGSLTLVEI</sequence>
<feature type="non-terminal residue" evidence="1">
    <location>
        <position position="1"/>
    </location>
</feature>
<accession>A0A0F9GAP8</accession>
<proteinExistence type="predicted"/>
<gene>
    <name evidence="1" type="ORF">LCGC14_1849560</name>
</gene>
<comment type="caution">
    <text evidence="1">The sequence shown here is derived from an EMBL/GenBank/DDBJ whole genome shotgun (WGS) entry which is preliminary data.</text>
</comment>